<dbReference type="AlphaFoldDB" id="A0A1G4VVG5"/>
<evidence type="ECO:0000313" key="1">
    <source>
        <dbReference type="EMBL" id="SCX12558.1"/>
    </source>
</evidence>
<dbReference type="STRING" id="1502745.SAMN02799620_01773"/>
<protein>
    <submittedName>
        <fullName evidence="1">Predicted kinase</fullName>
    </submittedName>
</protein>
<dbReference type="EMBL" id="FMUB01000003">
    <property type="protein sequence ID" value="SCX12558.1"/>
    <property type="molecule type" value="Genomic_DNA"/>
</dbReference>
<keyword evidence="1" id="KW-0418">Kinase</keyword>
<sequence>MVIGGLPGTGKTSIATLVARRVHATYLRIDTIEQALADSGELPRPPVTAGYRTGYAVARDQLRLGHIVVAECVNPLRLSRDAWYAVATESGCWAVEVELVCSDSAEHRRRVETRVSDIPGLVLPSWPQVLERVYEPWHRDHLVIDTAVSSIAEAAGRIVRETEDPALRK</sequence>
<dbReference type="Proteomes" id="UP000199707">
    <property type="component" value="Unassembled WGS sequence"/>
</dbReference>
<dbReference type="Gene3D" id="3.40.50.300">
    <property type="entry name" value="P-loop containing nucleotide triphosphate hydrolases"/>
    <property type="match status" value="1"/>
</dbReference>
<dbReference type="SUPFAM" id="SSF52540">
    <property type="entry name" value="P-loop containing nucleoside triphosphate hydrolases"/>
    <property type="match status" value="1"/>
</dbReference>
<dbReference type="GO" id="GO:0016301">
    <property type="term" value="F:kinase activity"/>
    <property type="evidence" value="ECO:0007669"/>
    <property type="project" value="UniProtKB-KW"/>
</dbReference>
<accession>A0A1G4VVG5</accession>
<proteinExistence type="predicted"/>
<keyword evidence="1" id="KW-0808">Transferase</keyword>
<name>A0A1G4VVG5_9MYCO</name>
<dbReference type="PANTHER" id="PTHR37807:SF3">
    <property type="entry name" value="OS07G0160300 PROTEIN"/>
    <property type="match status" value="1"/>
</dbReference>
<organism evidence="1 2">
    <name type="scientific">Mycolicibacterium fluoranthenivorans</name>
    <dbReference type="NCBI Taxonomy" id="258505"/>
    <lineage>
        <taxon>Bacteria</taxon>
        <taxon>Bacillati</taxon>
        <taxon>Actinomycetota</taxon>
        <taxon>Actinomycetes</taxon>
        <taxon>Mycobacteriales</taxon>
        <taxon>Mycobacteriaceae</taxon>
        <taxon>Mycolicibacterium</taxon>
    </lineage>
</organism>
<dbReference type="Pfam" id="PF13671">
    <property type="entry name" value="AAA_33"/>
    <property type="match status" value="1"/>
</dbReference>
<dbReference type="PANTHER" id="PTHR37807">
    <property type="entry name" value="OS07G0160300 PROTEIN"/>
    <property type="match status" value="1"/>
</dbReference>
<gene>
    <name evidence="1" type="ORF">SAMN02799620_01773</name>
</gene>
<dbReference type="InterPro" id="IPR027417">
    <property type="entry name" value="P-loop_NTPase"/>
</dbReference>
<evidence type="ECO:0000313" key="2">
    <source>
        <dbReference type="Proteomes" id="UP000199707"/>
    </source>
</evidence>
<reference evidence="2" key="1">
    <citation type="submission" date="2016-10" db="EMBL/GenBank/DDBJ databases">
        <authorList>
            <person name="Varghese N."/>
            <person name="Submissions S."/>
        </authorList>
    </citation>
    <scope>NUCLEOTIDE SEQUENCE [LARGE SCALE GENOMIC DNA]</scope>
    <source>
        <strain evidence="2">UNC267MFSha1.1M11</strain>
    </source>
</reference>